<dbReference type="AlphaFoldDB" id="A0A3R7M6J4"/>
<evidence type="ECO:0000313" key="23">
    <source>
        <dbReference type="Proteomes" id="UP000283634"/>
    </source>
</evidence>
<dbReference type="RefSeq" id="XP_029233949.1">
    <property type="nucleotide sequence ID" value="XM_029386191.1"/>
</dbReference>
<dbReference type="Gene3D" id="3.30.70.1230">
    <property type="entry name" value="Nucleotide cyclase"/>
    <property type="match status" value="1"/>
</dbReference>
<dbReference type="GO" id="GO:0005524">
    <property type="term" value="F:ATP binding"/>
    <property type="evidence" value="ECO:0007669"/>
    <property type="project" value="UniProtKB-KW"/>
</dbReference>
<dbReference type="Gene3D" id="3.40.50.2300">
    <property type="match status" value="2"/>
</dbReference>
<sequence length="938" mass="101425">MQDYLENSGQTDYADKDHFLKNDGDGELMVSGWIAGEVLAQALSNGEWLSDHKTFVASLFDQRRYMVGDLVIGDYGGECKGAAASQGATCYCNEGGRTVYMKRFVEDYRARTVKEGLMTFRLSDCDALDTFMPPVFSGMAFLMTDNGAAQRAFGEIRFGFMSAYIRPTGWWEPGEISIFPRVSTLNSSRDALQSQMQSRRVHGVFGVVTEAMLDVGNVVFIDPLLLEPRLNRFRRYAIHLSPTLEQEFFVLAKYLGNTSVRSAHAVIRGEEAAAVADVLRRSLVTSGVSLQSPTLLAGGDALAGHLPAEGDVFVVGLAAVDVAAIAKHVASHGSVRVFVAFSEFALLHADFVAAFDGGAGADRVVFATSLPHWNDANSTSETAQEFIRTVTDATQRTPLSLMGFASTQLLQTVLSRMDKVTAELLAAFFYRSITVTVKDMQYGSFADGTACDAADGAVCAKNYGATYISVWSLARALDPAVPVLFPAVTPSMEYVEPAAHGLVTAQLVGIAIAVVFLVAIIVVAIIVVVLCCCRDSRDNANAPKEPTDPVTLVFTDIESSTALWAACSELMPDAVATHHQLIRALIAKYGCYEVKTIGDSFMIACKSVFAAVQLVRELQQVFLQQAWGTSVLDDAYRKFEEGRAEEDVEGYVPPTAHLDAAVYRQYWSGLRVRVGVHTGLCDIRRDEVTKGYDYYGDTANMAARTESVGNGGQVLLTRAAYMALSTAEREEVDVTALGTVALRGVPQPVEMYQVDAVPGRTFAALRLDREAAELYDGLDVTLSSGEASASSSLGAVGHAILSVLVLLFGAVAVSQRLKLLRPLCERWRVDVPRGVGAGHEVEACSVAMERLAARMGRVMKNACKAADKGGSHTGSSPRVSLLGNDCLVQLLNTTYRSDSSFGEWQPRHIERRSSLSTAEEAWSATDGSDATIHIRQLV</sequence>
<dbReference type="EMBL" id="MKGL01000604">
    <property type="protein sequence ID" value="RNE97079.1"/>
    <property type="molecule type" value="Genomic_DNA"/>
</dbReference>
<proteinExistence type="inferred from homology"/>
<evidence type="ECO:0000256" key="12">
    <source>
        <dbReference type="ARBA" id="ARBA00022989"/>
    </source>
</evidence>
<comment type="caution">
    <text evidence="22">The sequence shown here is derived from an EMBL/GenBank/DDBJ whole genome shotgun (WGS) entry which is preliminary data.</text>
</comment>
<keyword evidence="8" id="KW-0479">Metal-binding</keyword>
<evidence type="ECO:0000259" key="21">
    <source>
        <dbReference type="PROSITE" id="PS50125"/>
    </source>
</evidence>
<evidence type="ECO:0000256" key="8">
    <source>
        <dbReference type="ARBA" id="ARBA00022723"/>
    </source>
</evidence>
<dbReference type="InterPro" id="IPR029787">
    <property type="entry name" value="Nucleotide_cyclase"/>
</dbReference>
<dbReference type="VEuPathDB" id="TriTrypDB:TRSC58_06471"/>
<evidence type="ECO:0000256" key="16">
    <source>
        <dbReference type="ARBA" id="ARBA00023180"/>
    </source>
</evidence>
<evidence type="ECO:0000256" key="13">
    <source>
        <dbReference type="ARBA" id="ARBA00022998"/>
    </source>
</evidence>
<dbReference type="EC" id="4.6.1.1" evidence="6"/>
<feature type="transmembrane region" description="Helical" evidence="20">
    <location>
        <begin position="793"/>
        <end position="813"/>
    </location>
</feature>
<gene>
    <name evidence="22" type="ORF">TraAM80_09512</name>
</gene>
<evidence type="ECO:0000256" key="9">
    <source>
        <dbReference type="ARBA" id="ARBA00022741"/>
    </source>
</evidence>
<reference evidence="22 23" key="1">
    <citation type="journal article" date="2018" name="BMC Genomics">
        <title>Genomic comparison of Trypanosoma conorhini and Trypanosoma rangeli to Trypanosoma cruzi strains of high and low virulence.</title>
        <authorList>
            <person name="Bradwell K.R."/>
            <person name="Koparde V.N."/>
            <person name="Matveyev A.V."/>
            <person name="Serrano M.G."/>
            <person name="Alves J.M."/>
            <person name="Parikh H."/>
            <person name="Huang B."/>
            <person name="Lee V."/>
            <person name="Espinosa-Alvarez O."/>
            <person name="Ortiz P.A."/>
            <person name="Costa-Martins A.G."/>
            <person name="Teixeira M.M."/>
            <person name="Buck G.A."/>
        </authorList>
    </citation>
    <scope>NUCLEOTIDE SEQUENCE [LARGE SCALE GENOMIC DNA]</scope>
    <source>
        <strain evidence="22 23">AM80</strain>
    </source>
</reference>
<dbReference type="VEuPathDB" id="TriTrypDB:TRSC58_07036"/>
<evidence type="ECO:0000256" key="6">
    <source>
        <dbReference type="ARBA" id="ARBA00012201"/>
    </source>
</evidence>
<dbReference type="GO" id="GO:0035556">
    <property type="term" value="P:intracellular signal transduction"/>
    <property type="evidence" value="ECO:0007669"/>
    <property type="project" value="InterPro"/>
</dbReference>
<evidence type="ECO:0000256" key="15">
    <source>
        <dbReference type="ARBA" id="ARBA00023170"/>
    </source>
</evidence>
<dbReference type="OMA" id="DACESTI"/>
<evidence type="ECO:0000256" key="17">
    <source>
        <dbReference type="ARBA" id="ARBA00023239"/>
    </source>
</evidence>
<comment type="subcellular location">
    <subcellularLocation>
        <location evidence="4">Membrane</location>
        <topology evidence="4">Multi-pass membrane protein</topology>
    </subcellularLocation>
</comment>
<accession>A0A3R7M6J4</accession>
<dbReference type="Pfam" id="PF25493">
    <property type="entry name" value="Peripla_BP_A-cyclase"/>
    <property type="match status" value="1"/>
</dbReference>
<keyword evidence="23" id="KW-1185">Reference proteome</keyword>
<evidence type="ECO:0000256" key="18">
    <source>
        <dbReference type="ARBA" id="ARBA00032597"/>
    </source>
</evidence>
<evidence type="ECO:0000256" key="1">
    <source>
        <dbReference type="ARBA" id="ARBA00001593"/>
    </source>
</evidence>
<dbReference type="PANTHER" id="PTHR43081:SF1">
    <property type="entry name" value="ADENYLATE CYCLASE, TERMINAL-DIFFERENTIATION SPECIFIC"/>
    <property type="match status" value="1"/>
</dbReference>
<evidence type="ECO:0000256" key="20">
    <source>
        <dbReference type="SAM" id="Phobius"/>
    </source>
</evidence>
<evidence type="ECO:0000256" key="19">
    <source>
        <dbReference type="ARBA" id="ARBA00032637"/>
    </source>
</evidence>
<dbReference type="SUPFAM" id="SSF55073">
    <property type="entry name" value="Nucleotide cyclase"/>
    <property type="match status" value="1"/>
</dbReference>
<evidence type="ECO:0000256" key="7">
    <source>
        <dbReference type="ARBA" id="ARBA00022692"/>
    </source>
</evidence>
<evidence type="ECO:0000256" key="14">
    <source>
        <dbReference type="ARBA" id="ARBA00023136"/>
    </source>
</evidence>
<keyword evidence="12 20" id="KW-1133">Transmembrane helix</keyword>
<dbReference type="GO" id="GO:0046872">
    <property type="term" value="F:metal ion binding"/>
    <property type="evidence" value="ECO:0007669"/>
    <property type="project" value="UniProtKB-KW"/>
</dbReference>
<keyword evidence="14 20" id="KW-0472">Membrane</keyword>
<name>A0A3R7M6J4_TRYRA</name>
<keyword evidence="10" id="KW-0067">ATP-binding</keyword>
<dbReference type="InterPro" id="IPR001054">
    <property type="entry name" value="A/G_cyclase"/>
</dbReference>
<evidence type="ECO:0000256" key="2">
    <source>
        <dbReference type="ARBA" id="ARBA00001946"/>
    </source>
</evidence>
<dbReference type="SMART" id="SM00044">
    <property type="entry name" value="CYCc"/>
    <property type="match status" value="1"/>
</dbReference>
<keyword evidence="7 20" id="KW-0812">Transmembrane</keyword>
<keyword evidence="16" id="KW-0325">Glycoprotein</keyword>
<keyword evidence="15" id="KW-0675">Receptor</keyword>
<evidence type="ECO:0000256" key="5">
    <source>
        <dbReference type="ARBA" id="ARBA00005381"/>
    </source>
</evidence>
<dbReference type="GO" id="GO:0004016">
    <property type="term" value="F:adenylate cyclase activity"/>
    <property type="evidence" value="ECO:0007669"/>
    <property type="project" value="UniProtKB-EC"/>
</dbReference>
<evidence type="ECO:0000256" key="4">
    <source>
        <dbReference type="ARBA" id="ARBA00004141"/>
    </source>
</evidence>
<evidence type="ECO:0000313" key="22">
    <source>
        <dbReference type="EMBL" id="RNE97079.1"/>
    </source>
</evidence>
<comment type="function">
    <text evidence="3">Could act as a receptor for an unknown ligand.</text>
</comment>
<evidence type="ECO:0000256" key="3">
    <source>
        <dbReference type="ARBA" id="ARBA00002708"/>
    </source>
</evidence>
<dbReference type="InterPro" id="IPR050697">
    <property type="entry name" value="Adenylyl/Guanylyl_Cyclase_3/4"/>
</dbReference>
<keyword evidence="17 22" id="KW-0456">Lyase</keyword>
<dbReference type="GeneID" id="40333445"/>
<dbReference type="PANTHER" id="PTHR43081">
    <property type="entry name" value="ADENYLATE CYCLASE, TERMINAL-DIFFERENTIATION SPECIFIC-RELATED"/>
    <property type="match status" value="1"/>
</dbReference>
<evidence type="ECO:0000256" key="10">
    <source>
        <dbReference type="ARBA" id="ARBA00022840"/>
    </source>
</evidence>
<evidence type="ECO:0000256" key="11">
    <source>
        <dbReference type="ARBA" id="ARBA00022842"/>
    </source>
</evidence>
<feature type="domain" description="Guanylate cyclase" evidence="21">
    <location>
        <begin position="551"/>
        <end position="706"/>
    </location>
</feature>
<protein>
    <recommendedName>
        <fullName evidence="6">adenylate cyclase</fullName>
        <ecNumber evidence="6">4.6.1.1</ecNumber>
    </recommendedName>
    <alternativeName>
        <fullName evidence="18">ATP pyrophosphate-lyase</fullName>
    </alternativeName>
    <alternativeName>
        <fullName evidence="19">Adenylyl cyclase</fullName>
    </alternativeName>
</protein>
<dbReference type="PROSITE" id="PS50125">
    <property type="entry name" value="GUANYLATE_CYCLASE_2"/>
    <property type="match status" value="1"/>
</dbReference>
<dbReference type="Pfam" id="PF00211">
    <property type="entry name" value="Guanylate_cyc"/>
    <property type="match status" value="1"/>
</dbReference>
<keyword evidence="11" id="KW-0460">Magnesium</keyword>
<dbReference type="Proteomes" id="UP000283634">
    <property type="component" value="Unassembled WGS sequence"/>
</dbReference>
<keyword evidence="9" id="KW-0547">Nucleotide-binding</keyword>
<keyword evidence="13" id="KW-0115">cAMP biosynthesis</keyword>
<comment type="catalytic activity">
    <reaction evidence="1">
        <text>ATP = 3',5'-cyclic AMP + diphosphate</text>
        <dbReference type="Rhea" id="RHEA:15389"/>
        <dbReference type="ChEBI" id="CHEBI:30616"/>
        <dbReference type="ChEBI" id="CHEBI:33019"/>
        <dbReference type="ChEBI" id="CHEBI:58165"/>
        <dbReference type="EC" id="4.6.1.1"/>
    </reaction>
</comment>
<dbReference type="InterPro" id="IPR057398">
    <property type="entry name" value="GRESAG4.1/3_peripasmic_2"/>
</dbReference>
<dbReference type="GO" id="GO:0006171">
    <property type="term" value="P:cAMP biosynthetic process"/>
    <property type="evidence" value="ECO:0007669"/>
    <property type="project" value="UniProtKB-KW"/>
</dbReference>
<dbReference type="GO" id="GO:0016020">
    <property type="term" value="C:membrane"/>
    <property type="evidence" value="ECO:0007669"/>
    <property type="project" value="UniProtKB-SubCell"/>
</dbReference>
<organism evidence="22 23">
    <name type="scientific">Trypanosoma rangeli</name>
    <dbReference type="NCBI Taxonomy" id="5698"/>
    <lineage>
        <taxon>Eukaryota</taxon>
        <taxon>Discoba</taxon>
        <taxon>Euglenozoa</taxon>
        <taxon>Kinetoplastea</taxon>
        <taxon>Metakinetoplastina</taxon>
        <taxon>Trypanosomatida</taxon>
        <taxon>Trypanosomatidae</taxon>
        <taxon>Trypanosoma</taxon>
        <taxon>Herpetosoma</taxon>
    </lineage>
</organism>
<dbReference type="FunFam" id="3.30.70.1230:FF:000022">
    <property type="entry name" value="Receptor-type adenylate cyclase GRESAG 4, putative"/>
    <property type="match status" value="1"/>
</dbReference>
<dbReference type="OrthoDB" id="245836at2759"/>
<dbReference type="CDD" id="cd07556">
    <property type="entry name" value="Nucleotidyl_cyc_III"/>
    <property type="match status" value="1"/>
</dbReference>
<comment type="cofactor">
    <cofactor evidence="2">
        <name>Mg(2+)</name>
        <dbReference type="ChEBI" id="CHEBI:18420"/>
    </cofactor>
</comment>
<comment type="similarity">
    <text evidence="5">Belongs to the adenylyl cyclase class-3 family.</text>
</comment>
<feature type="transmembrane region" description="Helical" evidence="20">
    <location>
        <begin position="507"/>
        <end position="530"/>
    </location>
</feature>